<sequence>MNRNLKIGLLTVGILILTGFGLKGRITHEKFTSDR</sequence>
<evidence type="ECO:0000313" key="1">
    <source>
        <dbReference type="EMBL" id="SIS70062.1"/>
    </source>
</evidence>
<proteinExistence type="predicted"/>
<dbReference type="EMBL" id="FTOP01000003">
    <property type="protein sequence ID" value="SIS70062.1"/>
    <property type="molecule type" value="Genomic_DNA"/>
</dbReference>
<organism evidence="1 2">
    <name type="scientific">Belliella pelovolcani</name>
    <dbReference type="NCBI Taxonomy" id="529505"/>
    <lineage>
        <taxon>Bacteria</taxon>
        <taxon>Pseudomonadati</taxon>
        <taxon>Bacteroidota</taxon>
        <taxon>Cytophagia</taxon>
        <taxon>Cytophagales</taxon>
        <taxon>Cyclobacteriaceae</taxon>
        <taxon>Belliella</taxon>
    </lineage>
</organism>
<dbReference type="STRING" id="529505.SAMN05421761_103121"/>
<accession>A0A1N7L883</accession>
<evidence type="ECO:0000313" key="2">
    <source>
        <dbReference type="Proteomes" id="UP000186026"/>
    </source>
</evidence>
<dbReference type="AlphaFoldDB" id="A0A1N7L883"/>
<reference evidence="2" key="1">
    <citation type="submission" date="2017-01" db="EMBL/GenBank/DDBJ databases">
        <authorList>
            <person name="Varghese N."/>
            <person name="Submissions S."/>
        </authorList>
    </citation>
    <scope>NUCLEOTIDE SEQUENCE [LARGE SCALE GENOMIC DNA]</scope>
    <source>
        <strain evidence="2">DSM 46698</strain>
    </source>
</reference>
<name>A0A1N7L883_9BACT</name>
<dbReference type="Proteomes" id="UP000186026">
    <property type="component" value="Unassembled WGS sequence"/>
</dbReference>
<gene>
    <name evidence="1" type="ORF">SAMN05421761_103121</name>
</gene>
<protein>
    <submittedName>
        <fullName evidence="1">Uncharacterized protein</fullName>
    </submittedName>
</protein>
<keyword evidence="2" id="KW-1185">Reference proteome</keyword>